<keyword evidence="2" id="KW-0418">Kinase</keyword>
<gene>
    <name evidence="2" type="ORF">FM105_12040</name>
</gene>
<protein>
    <submittedName>
        <fullName evidence="2">Conserved protein with diacylglycerol kinase catalytic domain</fullName>
    </submittedName>
</protein>
<keyword evidence="3" id="KW-1185">Reference proteome</keyword>
<keyword evidence="2" id="KW-0808">Transferase</keyword>
<dbReference type="InterPro" id="IPR016064">
    <property type="entry name" value="NAD/diacylglycerol_kinase_sf"/>
</dbReference>
<proteinExistence type="predicted"/>
<evidence type="ECO:0000259" key="1">
    <source>
        <dbReference type="PROSITE" id="PS50146"/>
    </source>
</evidence>
<dbReference type="Gene3D" id="2.60.200.40">
    <property type="match status" value="1"/>
</dbReference>
<dbReference type="PROSITE" id="PS50146">
    <property type="entry name" value="DAGK"/>
    <property type="match status" value="1"/>
</dbReference>
<sequence>MRPTSIARPYGNPAPEAALTVVIGGDGTLREVAGALVGAPGWRGALLPVPTGTADLFALNVGIRRTADGLRVLEDVLGGEVTSRSVIHCDLGWATLERAGGGASAGGTASVGGRTSAEQPFLVTAGIGHSGGALLRTPGWAKDVGGAAGYGVGALTRLTASPLPVTVSAGEGADRVDRDLGVWAVEFGNISHIPYGITVFPHGGVRTGELAGLLVVPSSGREESSAGAWSSVGARPSTGTKPCVRTGSVARTVLGARSVPAARTVPSWGRIFQAGICGGHERVDDLDLMSVTSARVRSIRPLPVHLDGEAAGLVTSLQVRVAPEALPVVVPNR</sequence>
<dbReference type="InterPro" id="IPR001206">
    <property type="entry name" value="Diacylglycerol_kinase_cat_dom"/>
</dbReference>
<dbReference type="AlphaFoldDB" id="A0A1X6XN89"/>
<dbReference type="Gene3D" id="3.40.50.10330">
    <property type="entry name" value="Probable inorganic polyphosphate/atp-NAD kinase, domain 1"/>
    <property type="match status" value="1"/>
</dbReference>
<dbReference type="EMBL" id="FWFF01000019">
    <property type="protein sequence ID" value="SLN00007.1"/>
    <property type="molecule type" value="Genomic_DNA"/>
</dbReference>
<reference evidence="3" key="1">
    <citation type="submission" date="2017-02" db="EMBL/GenBank/DDBJ databases">
        <authorList>
            <person name="Dridi B."/>
        </authorList>
    </citation>
    <scope>NUCLEOTIDE SEQUENCE [LARGE SCALE GENOMIC DNA]</scope>
    <source>
        <strain evidence="3">B Co 03.10</strain>
    </source>
</reference>
<name>A0A1X6XN89_9MICO</name>
<organism evidence="2 3">
    <name type="scientific">Brevibacterium yomogidense</name>
    <dbReference type="NCBI Taxonomy" id="946573"/>
    <lineage>
        <taxon>Bacteria</taxon>
        <taxon>Bacillati</taxon>
        <taxon>Actinomycetota</taxon>
        <taxon>Actinomycetes</taxon>
        <taxon>Micrococcales</taxon>
        <taxon>Brevibacteriaceae</taxon>
        <taxon>Brevibacterium</taxon>
    </lineage>
</organism>
<dbReference type="GO" id="GO:0016301">
    <property type="term" value="F:kinase activity"/>
    <property type="evidence" value="ECO:0007669"/>
    <property type="project" value="UniProtKB-KW"/>
</dbReference>
<evidence type="ECO:0000313" key="2">
    <source>
        <dbReference type="EMBL" id="SLN00007.1"/>
    </source>
</evidence>
<dbReference type="InterPro" id="IPR017438">
    <property type="entry name" value="ATP-NAD_kinase_N"/>
</dbReference>
<dbReference type="Pfam" id="PF00781">
    <property type="entry name" value="DAGK_cat"/>
    <property type="match status" value="1"/>
</dbReference>
<feature type="domain" description="DAGKc" evidence="1">
    <location>
        <begin position="1"/>
        <end position="98"/>
    </location>
</feature>
<dbReference type="Proteomes" id="UP000196581">
    <property type="component" value="Unassembled WGS sequence"/>
</dbReference>
<accession>A0A1X6XN89</accession>
<evidence type="ECO:0000313" key="3">
    <source>
        <dbReference type="Proteomes" id="UP000196581"/>
    </source>
</evidence>
<dbReference type="SUPFAM" id="SSF111331">
    <property type="entry name" value="NAD kinase/diacylglycerol kinase-like"/>
    <property type="match status" value="1"/>
</dbReference>